<feature type="chain" id="PRO_5015638589" evidence="12">
    <location>
        <begin position="26"/>
        <end position="542"/>
    </location>
</feature>
<dbReference type="RefSeq" id="WP_009112402.1">
    <property type="nucleotide sequence ID" value="NZ_CP034036.1"/>
</dbReference>
<dbReference type="GO" id="GO:0015288">
    <property type="term" value="F:porin activity"/>
    <property type="evidence" value="ECO:0007669"/>
    <property type="project" value="UniProtKB-KW"/>
</dbReference>
<evidence type="ECO:0000256" key="2">
    <source>
        <dbReference type="ARBA" id="ARBA00007055"/>
    </source>
</evidence>
<reference evidence="14 16" key="1">
    <citation type="submission" date="2018-04" db="EMBL/GenBank/DDBJ databases">
        <title>Brenneria corticis sp.nov.</title>
        <authorList>
            <person name="Li Y."/>
        </authorList>
    </citation>
    <scope>NUCLEOTIDE SEQUENCE [LARGE SCALE GENOMIC DNA]</scope>
    <source>
        <strain evidence="14 16">LMG 2694</strain>
    </source>
</reference>
<evidence type="ECO:0000313" key="17">
    <source>
        <dbReference type="Proteomes" id="UP000303847"/>
    </source>
</evidence>
<evidence type="ECO:0000256" key="7">
    <source>
        <dbReference type="ARBA" id="ARBA00023065"/>
    </source>
</evidence>
<keyword evidence="4" id="KW-1134">Transmembrane beta strand</keyword>
<dbReference type="Proteomes" id="UP000295985">
    <property type="component" value="Unassembled WGS sequence"/>
</dbReference>
<feature type="signal peptide" evidence="12">
    <location>
        <begin position="1"/>
        <end position="25"/>
    </location>
</feature>
<organism evidence="14 16">
    <name type="scientific">Brenneria nigrifluens DSM 30175 = ATCC 13028</name>
    <dbReference type="NCBI Taxonomy" id="1121120"/>
    <lineage>
        <taxon>Bacteria</taxon>
        <taxon>Pseudomonadati</taxon>
        <taxon>Pseudomonadota</taxon>
        <taxon>Gammaproteobacteria</taxon>
        <taxon>Enterobacterales</taxon>
        <taxon>Pectobacteriaceae</taxon>
        <taxon>Brenneria</taxon>
    </lineage>
</organism>
<dbReference type="SUPFAM" id="SSF56935">
    <property type="entry name" value="Porins"/>
    <property type="match status" value="1"/>
</dbReference>
<sequence>MHKKNTLKLIVLLISSALVSNSAIGARLTVEERLELLEKELAENKQALQSTRKELQEYKTLVDKQQTLIAANSAGLTGKERIAVPVSATAGETAQGASVTAGASTTGAARQQELTLDEISKYVKDDIGFSYRGYFRSGWSTGTRGAPKSYAIGSVGRFGNENGAWFDLELAQKVYDRDGKMAKAVVMLDGNVGLQYNGGWFDSSTENVLAFSDIYLTTKGFLPFAPEADFWVGKHNLPVYEIQMLDWKSHRTNSGSGIGIENWQLGPGKLNVSLTRQDLNAHAVDYDASGNSQQVNTNGIDLRYKEIPLWENATLEVFGRYVMANRNDTNRKNEDDGSYYSVKDAWHAGAILRQNFAGGGFNEYTLQAADNSIASGFALISDSNPSYGYGDDYYGEHSYGKAYRLISQGEIYLRPDIIMANALVYAWGSDIYSYDTGAHSDFESARAVIRPAYIWDNNNQTGVELGWFDQKNRAGGVEYHESGYKTTLFHTFKVDTSLLTSRPEIRFYGTYLKALDNEISQFQFADAKSDQFTVGVQAEVWW</sequence>
<dbReference type="Pfam" id="PF11471">
    <property type="entry name" value="Sugarporin_N"/>
    <property type="match status" value="1"/>
</dbReference>
<keyword evidence="11" id="KW-0175">Coiled coil</keyword>
<protein>
    <submittedName>
        <fullName evidence="14">Carbohydrate porin</fullName>
    </submittedName>
</protein>
<reference evidence="15 17" key="2">
    <citation type="submission" date="2018-11" db="EMBL/GenBank/DDBJ databases">
        <title>Genome sequences of Brenneria nigrifluens and Brenneria rubrifaciens.</title>
        <authorList>
            <person name="Poret-Peterson A.T."/>
            <person name="McClean A.E."/>
            <person name="Kluepfel D.A."/>
        </authorList>
    </citation>
    <scope>NUCLEOTIDE SEQUENCE [LARGE SCALE GENOMIC DNA]</scope>
    <source>
        <strain evidence="15 17">ATCC 13028</strain>
    </source>
</reference>
<keyword evidence="17" id="KW-1185">Reference proteome</keyword>
<dbReference type="InterPro" id="IPR021570">
    <property type="entry name" value="LamB-type_porin_N_dom"/>
</dbReference>
<evidence type="ECO:0000313" key="14">
    <source>
        <dbReference type="EMBL" id="PWC24622.1"/>
    </source>
</evidence>
<dbReference type="InterPro" id="IPR050286">
    <property type="entry name" value="G_neg_Bact_CarbUptk_Porin"/>
</dbReference>
<dbReference type="EMBL" id="CP034036">
    <property type="protein sequence ID" value="QCR04249.1"/>
    <property type="molecule type" value="Genomic_DNA"/>
</dbReference>
<dbReference type="Proteomes" id="UP000303847">
    <property type="component" value="Chromosome"/>
</dbReference>
<dbReference type="PANTHER" id="PTHR38762">
    <property type="entry name" value="CRYPTIC OUTER MEMBRANE PORIN BGLH-RELATED"/>
    <property type="match status" value="1"/>
</dbReference>
<dbReference type="GO" id="GO:0046930">
    <property type="term" value="C:pore complex"/>
    <property type="evidence" value="ECO:0007669"/>
    <property type="project" value="UniProtKB-KW"/>
</dbReference>
<dbReference type="CDD" id="cd01346">
    <property type="entry name" value="Maltoporin-like"/>
    <property type="match status" value="1"/>
</dbReference>
<evidence type="ECO:0000313" key="16">
    <source>
        <dbReference type="Proteomes" id="UP000295985"/>
    </source>
</evidence>
<name>A0A2U1USR0_9GAMM</name>
<evidence type="ECO:0000256" key="3">
    <source>
        <dbReference type="ARBA" id="ARBA00022448"/>
    </source>
</evidence>
<keyword evidence="7" id="KW-0406">Ion transport</keyword>
<dbReference type="Gene3D" id="2.40.170.10">
    <property type="entry name" value="Porin, LamB type"/>
    <property type="match status" value="1"/>
</dbReference>
<proteinExistence type="inferred from homology"/>
<keyword evidence="5" id="KW-0812">Transmembrane</keyword>
<dbReference type="InterPro" id="IPR036998">
    <property type="entry name" value="Porin_LamB_sf"/>
</dbReference>
<accession>A0A2U1USR0</accession>
<comment type="subcellular location">
    <subcellularLocation>
        <location evidence="1">Cell outer membrane</location>
        <topology evidence="1">Multi-pass membrane protein</topology>
    </subcellularLocation>
</comment>
<evidence type="ECO:0000256" key="9">
    <source>
        <dbReference type="ARBA" id="ARBA00023136"/>
    </source>
</evidence>
<dbReference type="GO" id="GO:0006811">
    <property type="term" value="P:monoatomic ion transport"/>
    <property type="evidence" value="ECO:0007669"/>
    <property type="project" value="UniProtKB-KW"/>
</dbReference>
<evidence type="ECO:0000256" key="10">
    <source>
        <dbReference type="ARBA" id="ARBA00023237"/>
    </source>
</evidence>
<evidence type="ECO:0000256" key="4">
    <source>
        <dbReference type="ARBA" id="ARBA00022452"/>
    </source>
</evidence>
<dbReference type="GO" id="GO:0015774">
    <property type="term" value="P:polysaccharide transport"/>
    <property type="evidence" value="ECO:0007669"/>
    <property type="project" value="TreeGrafter"/>
</dbReference>
<dbReference type="GO" id="GO:0009279">
    <property type="term" value="C:cell outer membrane"/>
    <property type="evidence" value="ECO:0007669"/>
    <property type="project" value="UniProtKB-SubCell"/>
</dbReference>
<feature type="coiled-coil region" evidence="11">
    <location>
        <begin position="27"/>
        <end position="68"/>
    </location>
</feature>
<dbReference type="Pfam" id="PF02264">
    <property type="entry name" value="LamB"/>
    <property type="match status" value="1"/>
</dbReference>
<evidence type="ECO:0000256" key="1">
    <source>
        <dbReference type="ARBA" id="ARBA00004571"/>
    </source>
</evidence>
<evidence type="ECO:0000256" key="6">
    <source>
        <dbReference type="ARBA" id="ARBA00022729"/>
    </source>
</evidence>
<evidence type="ECO:0000256" key="8">
    <source>
        <dbReference type="ARBA" id="ARBA00023114"/>
    </source>
</evidence>
<dbReference type="AlphaFoldDB" id="A0A2U1USR0"/>
<dbReference type="EMBL" id="QDKK01000012">
    <property type="protein sequence ID" value="PWC24622.1"/>
    <property type="molecule type" value="Genomic_DNA"/>
</dbReference>
<dbReference type="PANTHER" id="PTHR38762:SF1">
    <property type="entry name" value="CRYPTIC OUTER MEMBRANE PORIN BGLH-RELATED"/>
    <property type="match status" value="1"/>
</dbReference>
<keyword evidence="10" id="KW-0998">Cell outer membrane</keyword>
<gene>
    <name evidence="14" type="ORF">DDT54_08995</name>
    <name evidence="15" type="ORF">EH206_08700</name>
</gene>
<dbReference type="OrthoDB" id="106611at2"/>
<feature type="domain" description="LamB-type porin N-terminal" evidence="13">
    <location>
        <begin position="29"/>
        <end position="59"/>
    </location>
</feature>
<comment type="similarity">
    <text evidence="2">Belongs to the porin LamB (TC 1.B.3) family.</text>
</comment>
<dbReference type="GO" id="GO:0015144">
    <property type="term" value="F:carbohydrate transmembrane transporter activity"/>
    <property type="evidence" value="ECO:0007669"/>
    <property type="project" value="TreeGrafter"/>
</dbReference>
<keyword evidence="6 12" id="KW-0732">Signal</keyword>
<keyword evidence="8" id="KW-0626">Porin</keyword>
<dbReference type="InterPro" id="IPR003192">
    <property type="entry name" value="Porin_LamB"/>
</dbReference>
<evidence type="ECO:0000313" key="15">
    <source>
        <dbReference type="EMBL" id="QCR04249.1"/>
    </source>
</evidence>
<evidence type="ECO:0000259" key="13">
    <source>
        <dbReference type="Pfam" id="PF11471"/>
    </source>
</evidence>
<keyword evidence="3" id="KW-0813">Transport</keyword>
<evidence type="ECO:0000256" key="11">
    <source>
        <dbReference type="SAM" id="Coils"/>
    </source>
</evidence>
<evidence type="ECO:0000256" key="12">
    <source>
        <dbReference type="SAM" id="SignalP"/>
    </source>
</evidence>
<evidence type="ECO:0000256" key="5">
    <source>
        <dbReference type="ARBA" id="ARBA00022692"/>
    </source>
</evidence>
<keyword evidence="9" id="KW-0472">Membrane</keyword>